<feature type="non-terminal residue" evidence="2">
    <location>
        <position position="1"/>
    </location>
</feature>
<dbReference type="AlphaFoldDB" id="A0A318YZJ5"/>
<feature type="region of interest" description="Disordered" evidence="1">
    <location>
        <begin position="1"/>
        <end position="34"/>
    </location>
</feature>
<keyword evidence="3" id="KW-1185">Reference proteome</keyword>
<accession>A0A318YZJ5</accession>
<evidence type="ECO:0000256" key="1">
    <source>
        <dbReference type="SAM" id="MobiDB-lite"/>
    </source>
</evidence>
<proteinExistence type="predicted"/>
<evidence type="ECO:0000313" key="2">
    <source>
        <dbReference type="EMBL" id="PYH40039.1"/>
    </source>
</evidence>
<organism evidence="2 3">
    <name type="scientific">Aspergillus saccharolyticus JOP 1030-1</name>
    <dbReference type="NCBI Taxonomy" id="1450539"/>
    <lineage>
        <taxon>Eukaryota</taxon>
        <taxon>Fungi</taxon>
        <taxon>Dikarya</taxon>
        <taxon>Ascomycota</taxon>
        <taxon>Pezizomycotina</taxon>
        <taxon>Eurotiomycetes</taxon>
        <taxon>Eurotiomycetidae</taxon>
        <taxon>Eurotiales</taxon>
        <taxon>Aspergillaceae</taxon>
        <taxon>Aspergillus</taxon>
        <taxon>Aspergillus subgen. Circumdati</taxon>
    </lineage>
</organism>
<dbReference type="RefSeq" id="XP_025426021.1">
    <property type="nucleotide sequence ID" value="XM_025571363.1"/>
</dbReference>
<dbReference type="OrthoDB" id="4364447at2759"/>
<reference evidence="2 3" key="1">
    <citation type="submission" date="2016-12" db="EMBL/GenBank/DDBJ databases">
        <title>The genomes of Aspergillus section Nigri reveals drivers in fungal speciation.</title>
        <authorList>
            <consortium name="DOE Joint Genome Institute"/>
            <person name="Vesth T.C."/>
            <person name="Nybo J."/>
            <person name="Theobald S."/>
            <person name="Brandl J."/>
            <person name="Frisvad J.C."/>
            <person name="Nielsen K.F."/>
            <person name="Lyhne E.K."/>
            <person name="Kogle M.E."/>
            <person name="Kuo A."/>
            <person name="Riley R."/>
            <person name="Clum A."/>
            <person name="Nolan M."/>
            <person name="Lipzen A."/>
            <person name="Salamov A."/>
            <person name="Henrissat B."/>
            <person name="Wiebenga A."/>
            <person name="De Vries R.P."/>
            <person name="Grigoriev I.V."/>
            <person name="Mortensen U.H."/>
            <person name="Andersen M.R."/>
            <person name="Baker S.E."/>
        </authorList>
    </citation>
    <scope>NUCLEOTIDE SEQUENCE [LARGE SCALE GENOMIC DNA]</scope>
    <source>
        <strain evidence="2 3">JOP 1030-1</strain>
    </source>
</reference>
<dbReference type="Proteomes" id="UP000248349">
    <property type="component" value="Unassembled WGS sequence"/>
</dbReference>
<feature type="compositionally biased region" description="Polar residues" evidence="1">
    <location>
        <begin position="1"/>
        <end position="12"/>
    </location>
</feature>
<dbReference type="GeneID" id="37072591"/>
<feature type="non-terminal residue" evidence="2">
    <location>
        <position position="130"/>
    </location>
</feature>
<dbReference type="STRING" id="1450539.A0A318YZJ5"/>
<name>A0A318YZJ5_9EURO</name>
<gene>
    <name evidence="2" type="ORF">BP01DRAFT_268195</name>
</gene>
<protein>
    <submittedName>
        <fullName evidence="2">Uncharacterized protein</fullName>
    </submittedName>
</protein>
<evidence type="ECO:0000313" key="3">
    <source>
        <dbReference type="Proteomes" id="UP000248349"/>
    </source>
</evidence>
<sequence>SVIAWDQSSQHAPTPGFWDRGSATPSVISTDRYPGGDPPVFESSLARADRLPLLDLADWSEGNAYDEQPPSCIHYSIEWKVTLNNRIVAKDTEQDLVLAPKAYWRLFLKPKLLELIGRKFSRKRVESDDT</sequence>
<dbReference type="EMBL" id="KZ821314">
    <property type="protein sequence ID" value="PYH40039.1"/>
    <property type="molecule type" value="Genomic_DNA"/>
</dbReference>